<keyword evidence="2" id="KW-1185">Reference proteome</keyword>
<sequence>MKSAASISQTQRFRHENGSGVEKAYCSVIFPKARLGLDQKAASCFDSGSDFVLRSQQANWCAGSVMMDRGILDGGTEADMSSRDDQEEP</sequence>
<organism evidence="1 2">
    <name type="scientific">Xyrichtys novacula</name>
    <name type="common">Pearly razorfish</name>
    <name type="synonym">Hemipteronotus novacula</name>
    <dbReference type="NCBI Taxonomy" id="13765"/>
    <lineage>
        <taxon>Eukaryota</taxon>
        <taxon>Metazoa</taxon>
        <taxon>Chordata</taxon>
        <taxon>Craniata</taxon>
        <taxon>Vertebrata</taxon>
        <taxon>Euteleostomi</taxon>
        <taxon>Actinopterygii</taxon>
        <taxon>Neopterygii</taxon>
        <taxon>Teleostei</taxon>
        <taxon>Neoteleostei</taxon>
        <taxon>Acanthomorphata</taxon>
        <taxon>Eupercaria</taxon>
        <taxon>Labriformes</taxon>
        <taxon>Labridae</taxon>
        <taxon>Xyrichtys</taxon>
    </lineage>
</organism>
<dbReference type="EMBL" id="CAUIWU010000006">
    <property type="protein sequence ID" value="CAJ1048415.1"/>
    <property type="molecule type" value="Genomic_DNA"/>
</dbReference>
<reference evidence="1" key="1">
    <citation type="submission" date="2023-08" db="EMBL/GenBank/DDBJ databases">
        <authorList>
            <person name="Alioto T."/>
            <person name="Alioto T."/>
            <person name="Gomez Garrido J."/>
        </authorList>
    </citation>
    <scope>NUCLEOTIDE SEQUENCE</scope>
</reference>
<comment type="caution">
    <text evidence="1">The sequence shown here is derived from an EMBL/GenBank/DDBJ whole genome shotgun (WGS) entry which is preliminary data.</text>
</comment>
<accession>A0AAV1EI74</accession>
<dbReference type="AlphaFoldDB" id="A0AAV1EI74"/>
<dbReference type="Proteomes" id="UP001178508">
    <property type="component" value="Unassembled WGS sequence"/>
</dbReference>
<evidence type="ECO:0000313" key="1">
    <source>
        <dbReference type="EMBL" id="CAJ1048415.1"/>
    </source>
</evidence>
<evidence type="ECO:0000313" key="2">
    <source>
        <dbReference type="Proteomes" id="UP001178508"/>
    </source>
</evidence>
<protein>
    <submittedName>
        <fullName evidence="1">Uncharacterized protein</fullName>
    </submittedName>
</protein>
<proteinExistence type="predicted"/>
<name>A0AAV1EI74_XYRNO</name>
<gene>
    <name evidence="1" type="ORF">XNOV1_A015159</name>
</gene>